<organism evidence="1 2">
    <name type="scientific">Longimycelium tulufanense</name>
    <dbReference type="NCBI Taxonomy" id="907463"/>
    <lineage>
        <taxon>Bacteria</taxon>
        <taxon>Bacillati</taxon>
        <taxon>Actinomycetota</taxon>
        <taxon>Actinomycetes</taxon>
        <taxon>Pseudonocardiales</taxon>
        <taxon>Pseudonocardiaceae</taxon>
        <taxon>Longimycelium</taxon>
    </lineage>
</organism>
<dbReference type="EMBL" id="BMMK01000035">
    <property type="protein sequence ID" value="GGM75480.1"/>
    <property type="molecule type" value="Genomic_DNA"/>
</dbReference>
<gene>
    <name evidence="1" type="ORF">GCM10012275_52700</name>
</gene>
<name>A0A8J3CCV7_9PSEU</name>
<proteinExistence type="predicted"/>
<reference evidence="1" key="1">
    <citation type="journal article" date="2014" name="Int. J. Syst. Evol. Microbiol.">
        <title>Complete genome sequence of Corynebacterium casei LMG S-19264T (=DSM 44701T), isolated from a smear-ripened cheese.</title>
        <authorList>
            <consortium name="US DOE Joint Genome Institute (JGI-PGF)"/>
            <person name="Walter F."/>
            <person name="Albersmeier A."/>
            <person name="Kalinowski J."/>
            <person name="Ruckert C."/>
        </authorList>
    </citation>
    <scope>NUCLEOTIDE SEQUENCE</scope>
    <source>
        <strain evidence="1">CGMCC 4.5737</strain>
    </source>
</reference>
<comment type="caution">
    <text evidence="1">The sequence shown here is derived from an EMBL/GenBank/DDBJ whole genome shotgun (WGS) entry which is preliminary data.</text>
</comment>
<dbReference type="AlphaFoldDB" id="A0A8J3CCV7"/>
<protein>
    <submittedName>
        <fullName evidence="1">Uncharacterized protein</fullName>
    </submittedName>
</protein>
<evidence type="ECO:0000313" key="2">
    <source>
        <dbReference type="Proteomes" id="UP000637578"/>
    </source>
</evidence>
<evidence type="ECO:0000313" key="1">
    <source>
        <dbReference type="EMBL" id="GGM75480.1"/>
    </source>
</evidence>
<keyword evidence="2" id="KW-1185">Reference proteome</keyword>
<accession>A0A8J3CCV7</accession>
<reference evidence="1" key="2">
    <citation type="submission" date="2020-09" db="EMBL/GenBank/DDBJ databases">
        <authorList>
            <person name="Sun Q."/>
            <person name="Zhou Y."/>
        </authorList>
    </citation>
    <scope>NUCLEOTIDE SEQUENCE</scope>
    <source>
        <strain evidence="1">CGMCC 4.5737</strain>
    </source>
</reference>
<dbReference type="Proteomes" id="UP000637578">
    <property type="component" value="Unassembled WGS sequence"/>
</dbReference>
<sequence>MVYEYRQPRDYTYGTLSTAAAVSDTSLSANMFAGLGTGYSSALYLPLVLHDPSLEQYEIVWVTAHSSGSQTVTVVRGREGTTARSWPAGTQILSAPTVRDTLLATTRTALPSDGAVGTRAALSDEGVTVERLVSGAWGPSVGVAMPSEVGPNMFGTNPGANRTIVMRAGQFSGTTDADGNVLVVYRQPFPTATLAIVCTSTAYAGIGPYVCWGTTATDAGITVYNGSTTRLANTAVTFLYLALGW</sequence>
<dbReference type="RefSeq" id="WP_189061117.1">
    <property type="nucleotide sequence ID" value="NZ_BMMK01000035.1"/>
</dbReference>